<evidence type="ECO:0000256" key="6">
    <source>
        <dbReference type="ARBA" id="ARBA00022491"/>
    </source>
</evidence>
<evidence type="ECO:0000256" key="2">
    <source>
        <dbReference type="ARBA" id="ARBA00004642"/>
    </source>
</evidence>
<evidence type="ECO:0000256" key="8">
    <source>
        <dbReference type="ARBA" id="ARBA00022664"/>
    </source>
</evidence>
<dbReference type="EMBL" id="JADDUC020000004">
    <property type="protein sequence ID" value="KAI1239916.1"/>
    <property type="molecule type" value="Genomic_DNA"/>
</dbReference>
<dbReference type="Pfam" id="PF08067">
    <property type="entry name" value="ROKNT"/>
    <property type="match status" value="1"/>
</dbReference>
<evidence type="ECO:0000256" key="13">
    <source>
        <dbReference type="ARBA" id="ARBA00023125"/>
    </source>
</evidence>
<evidence type="ECO:0000256" key="16">
    <source>
        <dbReference type="ARBA" id="ARBA00023187"/>
    </source>
</evidence>
<reference evidence="23 24" key="2">
    <citation type="journal article" date="2021" name="J. Hered.">
        <title>Feather Gene Expression Elucidates the Developmental Basis of Plumage Iridescence in African Starlings.</title>
        <authorList>
            <person name="Rubenstein D.R."/>
            <person name="Corvelo A."/>
            <person name="MacManes M.D."/>
            <person name="Maia R."/>
            <person name="Narzisi G."/>
            <person name="Rousaki A."/>
            <person name="Vandenabeele P."/>
            <person name="Shawkey M.D."/>
            <person name="Solomon J."/>
        </authorList>
    </citation>
    <scope>NUCLEOTIDE SEQUENCE [LARGE SCALE GENOMIC DNA]</scope>
    <source>
        <strain evidence="23">SS15</strain>
    </source>
</reference>
<keyword evidence="5" id="KW-0963">Cytoplasm</keyword>
<evidence type="ECO:0000313" key="22">
    <source>
        <dbReference type="EMBL" id="KAG0114719.1"/>
    </source>
</evidence>
<feature type="domain" description="K Homology" evidence="21">
    <location>
        <begin position="15"/>
        <end position="91"/>
    </location>
</feature>
<dbReference type="InterPro" id="IPR012987">
    <property type="entry name" value="ROK_N"/>
</dbReference>
<feature type="compositionally biased region" description="Basic and acidic residues" evidence="20">
    <location>
        <begin position="200"/>
        <end position="209"/>
    </location>
</feature>
<evidence type="ECO:0000256" key="19">
    <source>
        <dbReference type="PROSITE-ProRule" id="PRU00117"/>
    </source>
</evidence>
<keyword evidence="15" id="KW-0804">Transcription</keyword>
<evidence type="ECO:0000256" key="15">
    <source>
        <dbReference type="ARBA" id="ARBA00023163"/>
    </source>
</evidence>
<dbReference type="GO" id="GO:0005654">
    <property type="term" value="C:nucleoplasm"/>
    <property type="evidence" value="ECO:0007669"/>
    <property type="project" value="UniProtKB-SubCell"/>
</dbReference>
<feature type="region of interest" description="Disordered" evidence="20">
    <location>
        <begin position="178"/>
        <end position="253"/>
    </location>
</feature>
<dbReference type="GO" id="GO:0003723">
    <property type="term" value="F:RNA binding"/>
    <property type="evidence" value="ECO:0007669"/>
    <property type="project" value="UniProtKB-UniRule"/>
</dbReference>
<dbReference type="Gene3D" id="3.30.1370.10">
    <property type="entry name" value="K Homology domain, type 1"/>
    <property type="match status" value="2"/>
</dbReference>
<dbReference type="EMBL" id="JADDUC010000268">
    <property type="protein sequence ID" value="KAG0114719.1"/>
    <property type="molecule type" value="Genomic_DNA"/>
</dbReference>
<dbReference type="InterPro" id="IPR036612">
    <property type="entry name" value="KH_dom_type_1_sf"/>
</dbReference>
<keyword evidence="9" id="KW-0747">Spliceosome</keyword>
<keyword evidence="11 19" id="KW-0694">RNA-binding</keyword>
<keyword evidence="4" id="KW-0488">Methylation</keyword>
<keyword evidence="8" id="KW-0507">mRNA processing</keyword>
<evidence type="ECO:0000256" key="20">
    <source>
        <dbReference type="SAM" id="MobiDB-lite"/>
    </source>
</evidence>
<evidence type="ECO:0000256" key="18">
    <source>
        <dbReference type="ARBA" id="ARBA00023274"/>
    </source>
</evidence>
<dbReference type="SMART" id="SM00322">
    <property type="entry name" value="KH"/>
    <property type="match status" value="2"/>
</dbReference>
<organism evidence="22">
    <name type="scientific">Lamprotornis superbus</name>
    <dbReference type="NCBI Taxonomy" id="245042"/>
    <lineage>
        <taxon>Eukaryota</taxon>
        <taxon>Metazoa</taxon>
        <taxon>Chordata</taxon>
        <taxon>Craniata</taxon>
        <taxon>Vertebrata</taxon>
        <taxon>Euteleostomi</taxon>
        <taxon>Archelosauria</taxon>
        <taxon>Archosauria</taxon>
        <taxon>Dinosauria</taxon>
        <taxon>Saurischia</taxon>
        <taxon>Theropoda</taxon>
        <taxon>Coelurosauria</taxon>
        <taxon>Aves</taxon>
        <taxon>Neognathae</taxon>
        <taxon>Neoaves</taxon>
        <taxon>Telluraves</taxon>
        <taxon>Australaves</taxon>
        <taxon>Passeriformes</taxon>
        <taxon>Sturnidae</taxon>
        <taxon>Lamprotornis</taxon>
    </lineage>
</organism>
<evidence type="ECO:0000313" key="23">
    <source>
        <dbReference type="EMBL" id="KAI1239916.1"/>
    </source>
</evidence>
<feature type="domain" description="K Homology" evidence="21">
    <location>
        <begin position="296"/>
        <end position="366"/>
    </location>
</feature>
<keyword evidence="14" id="KW-0010">Activator</keyword>
<keyword evidence="24" id="KW-1185">Reference proteome</keyword>
<dbReference type="Pfam" id="PF00013">
    <property type="entry name" value="KH_1"/>
    <property type="match status" value="1"/>
</dbReference>
<accession>A0A835NH83</accession>
<dbReference type="CDD" id="cd22434">
    <property type="entry name" value="KH-I_HNRNPK_rpt3"/>
    <property type="match status" value="1"/>
</dbReference>
<dbReference type="InterPro" id="IPR004088">
    <property type="entry name" value="KH_dom_type_1"/>
</dbReference>
<dbReference type="GO" id="GO:0005681">
    <property type="term" value="C:spliceosomal complex"/>
    <property type="evidence" value="ECO:0007669"/>
    <property type="project" value="UniProtKB-KW"/>
</dbReference>
<evidence type="ECO:0000256" key="17">
    <source>
        <dbReference type="ARBA" id="ARBA00023242"/>
    </source>
</evidence>
<reference evidence="23" key="3">
    <citation type="submission" date="2022-01" db="EMBL/GenBank/DDBJ databases">
        <authorList>
            <person name="Rubenstein D.R."/>
        </authorList>
    </citation>
    <scope>NUCLEOTIDE SEQUENCE</scope>
    <source>
        <strain evidence="23">SS15</strain>
        <tissue evidence="23">Liver</tissue>
    </source>
</reference>
<evidence type="ECO:0000256" key="4">
    <source>
        <dbReference type="ARBA" id="ARBA00022481"/>
    </source>
</evidence>
<reference evidence="22" key="1">
    <citation type="submission" date="2020-10" db="EMBL/GenBank/DDBJ databases">
        <title>Feather gene expression reveals the developmental basis of iridescence in African starlings.</title>
        <authorList>
            <person name="Rubenstein D.R."/>
        </authorList>
    </citation>
    <scope>NUCLEOTIDE SEQUENCE</scope>
    <source>
        <strain evidence="22">SS15</strain>
        <tissue evidence="22">Liver</tissue>
    </source>
</reference>
<evidence type="ECO:0000256" key="1">
    <source>
        <dbReference type="ARBA" id="ARBA00004496"/>
    </source>
</evidence>
<evidence type="ECO:0000256" key="7">
    <source>
        <dbReference type="ARBA" id="ARBA00022553"/>
    </source>
</evidence>
<dbReference type="GO" id="GO:0008380">
    <property type="term" value="P:RNA splicing"/>
    <property type="evidence" value="ECO:0007669"/>
    <property type="project" value="UniProtKB-KW"/>
</dbReference>
<evidence type="ECO:0000256" key="3">
    <source>
        <dbReference type="ARBA" id="ARBA00018447"/>
    </source>
</evidence>
<evidence type="ECO:0000256" key="12">
    <source>
        <dbReference type="ARBA" id="ARBA00023015"/>
    </source>
</evidence>
<comment type="caution">
    <text evidence="22">The sequence shown here is derived from an EMBL/GenBank/DDBJ whole genome shotgun (WGS) entry which is preliminary data.</text>
</comment>
<name>A0A835NH83_9PASS</name>
<keyword evidence="7" id="KW-0597">Phosphoprotein</keyword>
<evidence type="ECO:0000256" key="9">
    <source>
        <dbReference type="ARBA" id="ARBA00022728"/>
    </source>
</evidence>
<proteinExistence type="predicted"/>
<keyword evidence="12" id="KW-0805">Transcription regulation</keyword>
<dbReference type="GO" id="GO:0005737">
    <property type="term" value="C:cytoplasm"/>
    <property type="evidence" value="ECO:0007669"/>
    <property type="project" value="UniProtKB-SubCell"/>
</dbReference>
<dbReference type="Proteomes" id="UP000618051">
    <property type="component" value="Unassembled WGS sequence"/>
</dbReference>
<keyword evidence="18 22" id="KW-0687">Ribonucleoprotein</keyword>
<protein>
    <recommendedName>
        <fullName evidence="3">Heterogeneous nuclear ribonucleoprotein K</fullName>
    </recommendedName>
</protein>
<dbReference type="InterPro" id="IPR004087">
    <property type="entry name" value="KH_dom"/>
</dbReference>
<dbReference type="PROSITE" id="PS50084">
    <property type="entry name" value="KH_TYPE_1"/>
    <property type="match status" value="1"/>
</dbReference>
<keyword evidence="17" id="KW-0539">Nucleus</keyword>
<evidence type="ECO:0000256" key="11">
    <source>
        <dbReference type="ARBA" id="ARBA00022884"/>
    </source>
</evidence>
<dbReference type="GO" id="GO:0006397">
    <property type="term" value="P:mRNA processing"/>
    <property type="evidence" value="ECO:0007669"/>
    <property type="project" value="UniProtKB-KW"/>
</dbReference>
<keyword evidence="13" id="KW-0238">DNA-binding</keyword>
<dbReference type="AlphaFoldDB" id="A0A835NH83"/>
<keyword evidence="10" id="KW-0677">Repeat</keyword>
<keyword evidence="16" id="KW-0508">mRNA splicing</keyword>
<evidence type="ECO:0000259" key="21">
    <source>
        <dbReference type="SMART" id="SM00322"/>
    </source>
</evidence>
<evidence type="ECO:0000256" key="5">
    <source>
        <dbReference type="ARBA" id="ARBA00022490"/>
    </source>
</evidence>
<comment type="subcellular location">
    <subcellularLocation>
        <location evidence="1">Cytoplasm</location>
    </subcellularLocation>
    <subcellularLocation>
        <location evidence="2">Nucleus</location>
        <location evidence="2">Nucleoplasm</location>
    </subcellularLocation>
</comment>
<gene>
    <name evidence="23" type="ORF">IHE44_0011354</name>
    <name evidence="22" type="ORF">IHE44_007307</name>
</gene>
<dbReference type="OrthoDB" id="1937934at2759"/>
<evidence type="ECO:0000256" key="10">
    <source>
        <dbReference type="ARBA" id="ARBA00022737"/>
    </source>
</evidence>
<dbReference type="PANTHER" id="PTHR10288">
    <property type="entry name" value="KH DOMAIN CONTAINING RNA BINDING PROTEIN"/>
    <property type="match status" value="1"/>
</dbReference>
<dbReference type="SUPFAM" id="SSF54791">
    <property type="entry name" value="Eukaryotic type KH-domain (KH-domain type I)"/>
    <property type="match status" value="2"/>
</dbReference>
<evidence type="ECO:0000313" key="24">
    <source>
        <dbReference type="Proteomes" id="UP000618051"/>
    </source>
</evidence>
<dbReference type="GO" id="GO:0003677">
    <property type="term" value="F:DNA binding"/>
    <property type="evidence" value="ECO:0007669"/>
    <property type="project" value="UniProtKB-KW"/>
</dbReference>
<evidence type="ECO:0000256" key="14">
    <source>
        <dbReference type="ARBA" id="ARBA00023159"/>
    </source>
</evidence>
<feature type="compositionally biased region" description="Low complexity" evidence="20">
    <location>
        <begin position="178"/>
        <end position="190"/>
    </location>
</feature>
<keyword evidence="6" id="KW-0678">Repressor</keyword>
<dbReference type="FunFam" id="3.30.1370.10:FF:000025">
    <property type="entry name" value="Heterogeneous nuclear ribonucleoprotein K, like"/>
    <property type="match status" value="1"/>
</dbReference>
<sequence>MEEEQAFKRSRNTDEMVELRILLQSKFIAVDVGGLNEVDFGGRFSSIQQNTQTTIKLFQECCPHSTDRVVLIGGKPDRVVECIKIILDLISENWGKFRIMRGESNFQYSWAIYALHVIRMENSKENLRKRINISFLGSISPIKGRAQPYDPNFYDETYDYGGFTMMFDDRRGRPVGFPMRGRGGFDRMPPGRGGRPMPPSRRDYDDMSPRRGPPPPPPGRGVRGGSRARNLPLPPPPPPRGGDLMSYDRRGRPGDRYDGMFEGGSGYVIMKGLMHTLKSDYSYAGGRGSYGDLGGPIITTQVTIPKDLAGSIIGKGGQRIKQIRHESGASIKIDEPLEGSEDRIITITGTQDQIQNAQYLLQNRQVYIRI</sequence>